<name>A0AC61MTT3_9FIRM</name>
<keyword evidence="2" id="KW-1185">Reference proteome</keyword>
<protein>
    <submittedName>
        <fullName evidence="1">MATE family efflux transporter</fullName>
    </submittedName>
</protein>
<evidence type="ECO:0000313" key="2">
    <source>
        <dbReference type="Proteomes" id="UP000595814"/>
    </source>
</evidence>
<organism evidence="1 2">
    <name type="scientific">Miniphocaeibacter halophilus</name>
    <dbReference type="NCBI Taxonomy" id="2931922"/>
    <lineage>
        <taxon>Bacteria</taxon>
        <taxon>Bacillati</taxon>
        <taxon>Bacillota</taxon>
        <taxon>Tissierellia</taxon>
        <taxon>Tissierellales</taxon>
        <taxon>Peptoniphilaceae</taxon>
        <taxon>Miniphocaeibacter</taxon>
    </lineage>
</organism>
<dbReference type="Proteomes" id="UP000595814">
    <property type="component" value="Chromosome"/>
</dbReference>
<sequence>MNKNITKSLLVFTIPLILSGLFQQLFNWVDAFIVGNVEGEMALAGIGATTSIYNLFVTVIIGFTSGLAVLSAQQYGRGLEKKIKTTLSSYSIILGGIFLIVSIIGVIFTNKILIIMNTPENIFSSAKSYMEIMLIGIPFLAIYNTYSAVLRGIGNSRAPFFSILVSSVSNVVLDILLVAVFSYGAAGAAIATVISQIAMTIFIIGYTRKNYPMLSFSFSDKNILNLDSFKEGTMFGLPPAIQSGVSSVGNVYLQQFMNGFGEQTVAAITTAYRVDSVIFLPIINFSSGIATIVAQNIGAGNKKRAKKVFKIGTIMMVFISLSLTFLVLILGKYLIAIFGLTAESVAIGKSFFYAIARFYLIYGLSMAIRGYLEGNGDMLFSGIVGILSLLVRIVCSYAFKPVFNNMVVAYAEAFSWIFLLTVFLLRLYQKNRKEKLET</sequence>
<dbReference type="EMBL" id="CP066744">
    <property type="protein sequence ID" value="QQK09067.1"/>
    <property type="molecule type" value="Genomic_DNA"/>
</dbReference>
<reference evidence="1 2" key="1">
    <citation type="journal article" date="2022" name="Int. J. Syst. Evol. Microbiol.">
        <title>Miniphocaeibacter halophilus sp. nov., an ammonium-tolerant acetate-producing bacterium isolated from a biogas system.</title>
        <authorList>
            <person name="Schnurer A."/>
            <person name="Singh A."/>
            <person name="Bi S."/>
            <person name="Qiao W."/>
            <person name="Westerholm M."/>
        </authorList>
    </citation>
    <scope>NUCLEOTIDE SEQUENCE [LARGE SCALE GENOMIC DNA]</scope>
    <source>
        <strain evidence="1 2">AMB_01</strain>
    </source>
</reference>
<accession>A0AC61MTT3</accession>
<proteinExistence type="predicted"/>
<gene>
    <name evidence="1" type="ORF">JFY71_02445</name>
</gene>
<evidence type="ECO:0000313" key="1">
    <source>
        <dbReference type="EMBL" id="QQK09067.1"/>
    </source>
</evidence>